<feature type="region of interest" description="Disordered" evidence="1">
    <location>
        <begin position="51"/>
        <end position="71"/>
    </location>
</feature>
<evidence type="ECO:0000313" key="3">
    <source>
        <dbReference type="Proteomes" id="UP000028838"/>
    </source>
</evidence>
<dbReference type="AlphaFoldDB" id="A0A086LBU4"/>
<dbReference type="Proteomes" id="UP000028838">
    <property type="component" value="Unassembled WGS sequence"/>
</dbReference>
<accession>A0A086LBU4</accession>
<reference evidence="2 3" key="1">
    <citation type="submission" date="2014-07" db="EMBL/GenBank/DDBJ databases">
        <authorList>
            <person name="Sibley D."/>
            <person name="Venepally P."/>
            <person name="Karamycheva S."/>
            <person name="Hadjithomas M."/>
            <person name="Khan A."/>
            <person name="Brunk B."/>
            <person name="Roos D."/>
            <person name="Caler E."/>
            <person name="Lorenzi H."/>
        </authorList>
    </citation>
    <scope>NUCLEOTIDE SEQUENCE [LARGE SCALE GENOMIC DNA]</scope>
    <source>
        <strain evidence="2 3">FOU</strain>
    </source>
</reference>
<feature type="compositionally biased region" description="Basic and acidic residues" evidence="1">
    <location>
        <begin position="60"/>
        <end position="70"/>
    </location>
</feature>
<proteinExistence type="predicted"/>
<dbReference type="VEuPathDB" id="ToxoDB:TGFOU_403500"/>
<evidence type="ECO:0000256" key="1">
    <source>
        <dbReference type="SAM" id="MobiDB-lite"/>
    </source>
</evidence>
<dbReference type="EMBL" id="AEYH02000675">
    <property type="protein sequence ID" value="KFG54112.1"/>
    <property type="molecule type" value="Genomic_DNA"/>
</dbReference>
<gene>
    <name evidence="2" type="ORF">TGFOU_403500</name>
</gene>
<protein>
    <submittedName>
        <fullName evidence="2">Uncharacterized protein</fullName>
    </submittedName>
</protein>
<feature type="region of interest" description="Disordered" evidence="1">
    <location>
        <begin position="88"/>
        <end position="116"/>
    </location>
</feature>
<comment type="caution">
    <text evidence="2">The sequence shown here is derived from an EMBL/GenBank/DDBJ whole genome shotgun (WGS) entry which is preliminary data.</text>
</comment>
<feature type="compositionally biased region" description="Polar residues" evidence="1">
    <location>
        <begin position="88"/>
        <end position="98"/>
    </location>
</feature>
<organism evidence="2 3">
    <name type="scientific">Toxoplasma gondii FOU</name>
    <dbReference type="NCBI Taxonomy" id="943167"/>
    <lineage>
        <taxon>Eukaryota</taxon>
        <taxon>Sar</taxon>
        <taxon>Alveolata</taxon>
        <taxon>Apicomplexa</taxon>
        <taxon>Conoidasida</taxon>
        <taxon>Coccidia</taxon>
        <taxon>Eucoccidiorida</taxon>
        <taxon>Eimeriorina</taxon>
        <taxon>Sarcocystidae</taxon>
        <taxon>Toxoplasma</taxon>
    </lineage>
</organism>
<sequence length="116" mass="13297">MAATIPLRPRVAFRLSIRFLFSQEEFPWEEWQRRIDLLRVWLPTLQRTSATATGFPAPSADERSKPVLDKEQEESLVDVLSAQTEAVEATTQSLANTEQDVERLESAVSRRRKGVR</sequence>
<name>A0A086LBU4_TOXGO</name>
<evidence type="ECO:0000313" key="2">
    <source>
        <dbReference type="EMBL" id="KFG54112.1"/>
    </source>
</evidence>